<accession>A0A392MK77</accession>
<dbReference type="EMBL" id="LXQA010011588">
    <property type="protein sequence ID" value="MCH87128.1"/>
    <property type="molecule type" value="Genomic_DNA"/>
</dbReference>
<dbReference type="Proteomes" id="UP000265520">
    <property type="component" value="Unassembled WGS sequence"/>
</dbReference>
<dbReference type="GO" id="GO:0016301">
    <property type="term" value="F:kinase activity"/>
    <property type="evidence" value="ECO:0007669"/>
    <property type="project" value="UniProtKB-KW"/>
</dbReference>
<proteinExistence type="predicted"/>
<evidence type="ECO:0000313" key="2">
    <source>
        <dbReference type="Proteomes" id="UP000265520"/>
    </source>
</evidence>
<protein>
    <submittedName>
        <fullName evidence="1">Uridine-cytidine kinase C-like</fullName>
    </submittedName>
</protein>
<name>A0A392MK77_9FABA</name>
<feature type="non-terminal residue" evidence="1">
    <location>
        <position position="103"/>
    </location>
</feature>
<keyword evidence="2" id="KW-1185">Reference proteome</keyword>
<reference evidence="1 2" key="1">
    <citation type="journal article" date="2018" name="Front. Plant Sci.">
        <title>Red Clover (Trifolium pratense) and Zigzag Clover (T. medium) - A Picture of Genomic Similarities and Differences.</title>
        <authorList>
            <person name="Dluhosova J."/>
            <person name="Istvanek J."/>
            <person name="Nedelnik J."/>
            <person name="Repkova J."/>
        </authorList>
    </citation>
    <scope>NUCLEOTIDE SEQUENCE [LARGE SCALE GENOMIC DNA]</scope>
    <source>
        <strain evidence="2">cv. 10/8</strain>
        <tissue evidence="1">Leaf</tissue>
    </source>
</reference>
<sequence length="103" mass="11602">MNTHTTFCLCFAFVQQITDLVKLQTLPDDLKSKLSIEDDLVSSPKEALSRASADRRMKYLNRGVSQSYSNQRDKILPKLTKLAINNRSFNGRALESPAPMANQ</sequence>
<gene>
    <name evidence="1" type="ORF">A2U01_0007993</name>
</gene>
<keyword evidence="1" id="KW-0808">Transferase</keyword>
<evidence type="ECO:0000313" key="1">
    <source>
        <dbReference type="EMBL" id="MCH87128.1"/>
    </source>
</evidence>
<keyword evidence="1" id="KW-0418">Kinase</keyword>
<organism evidence="1 2">
    <name type="scientific">Trifolium medium</name>
    <dbReference type="NCBI Taxonomy" id="97028"/>
    <lineage>
        <taxon>Eukaryota</taxon>
        <taxon>Viridiplantae</taxon>
        <taxon>Streptophyta</taxon>
        <taxon>Embryophyta</taxon>
        <taxon>Tracheophyta</taxon>
        <taxon>Spermatophyta</taxon>
        <taxon>Magnoliopsida</taxon>
        <taxon>eudicotyledons</taxon>
        <taxon>Gunneridae</taxon>
        <taxon>Pentapetalae</taxon>
        <taxon>rosids</taxon>
        <taxon>fabids</taxon>
        <taxon>Fabales</taxon>
        <taxon>Fabaceae</taxon>
        <taxon>Papilionoideae</taxon>
        <taxon>50 kb inversion clade</taxon>
        <taxon>NPAAA clade</taxon>
        <taxon>Hologalegina</taxon>
        <taxon>IRL clade</taxon>
        <taxon>Trifolieae</taxon>
        <taxon>Trifolium</taxon>
    </lineage>
</organism>
<dbReference type="AlphaFoldDB" id="A0A392MK77"/>
<comment type="caution">
    <text evidence="1">The sequence shown here is derived from an EMBL/GenBank/DDBJ whole genome shotgun (WGS) entry which is preliminary data.</text>
</comment>